<keyword evidence="21" id="KW-1185">Reference proteome</keyword>
<dbReference type="InterPro" id="IPR018320">
    <property type="entry name" value="DNA_polymerase_1"/>
</dbReference>
<dbReference type="Pfam" id="PF02739">
    <property type="entry name" value="5_3_exonuc_N"/>
    <property type="match status" value="1"/>
</dbReference>
<dbReference type="PRINTS" id="PR00868">
    <property type="entry name" value="DNAPOLI"/>
</dbReference>
<dbReference type="SUPFAM" id="SSF53098">
    <property type="entry name" value="Ribonuclease H-like"/>
    <property type="match status" value="1"/>
</dbReference>
<dbReference type="KEGG" id="sgn:SGRA_3534"/>
<dbReference type="InterPro" id="IPR029060">
    <property type="entry name" value="PIN-like_dom_sf"/>
</dbReference>
<evidence type="ECO:0000259" key="18">
    <source>
        <dbReference type="SMART" id="SM00475"/>
    </source>
</evidence>
<dbReference type="InterPro" id="IPR020046">
    <property type="entry name" value="5-3_exonucl_a-hlix_arch_N"/>
</dbReference>
<dbReference type="STRING" id="984262.SGRA_3534"/>
<evidence type="ECO:0000256" key="6">
    <source>
        <dbReference type="ARBA" id="ARBA00022705"/>
    </source>
</evidence>
<evidence type="ECO:0000256" key="3">
    <source>
        <dbReference type="ARBA" id="ARBA00020311"/>
    </source>
</evidence>
<dbReference type="SUPFAM" id="SSF88723">
    <property type="entry name" value="PIN domain-like"/>
    <property type="match status" value="1"/>
</dbReference>
<dbReference type="PANTHER" id="PTHR10133">
    <property type="entry name" value="DNA POLYMERASE I"/>
    <property type="match status" value="1"/>
</dbReference>
<dbReference type="SUPFAM" id="SSF56672">
    <property type="entry name" value="DNA/RNA polymerases"/>
    <property type="match status" value="1"/>
</dbReference>
<dbReference type="eggNOG" id="COG0258">
    <property type="taxonomic scope" value="Bacteria"/>
</dbReference>
<evidence type="ECO:0000256" key="11">
    <source>
        <dbReference type="ARBA" id="ARBA00022932"/>
    </source>
</evidence>
<keyword evidence="7" id="KW-0540">Nuclease</keyword>
<dbReference type="Pfam" id="PF00476">
    <property type="entry name" value="DNA_pol_A"/>
    <property type="match status" value="1"/>
</dbReference>
<dbReference type="Gene3D" id="3.40.50.1010">
    <property type="entry name" value="5'-nuclease"/>
    <property type="match status" value="1"/>
</dbReference>
<evidence type="ECO:0000313" key="20">
    <source>
        <dbReference type="EMBL" id="AFC26258.1"/>
    </source>
</evidence>
<dbReference type="SUPFAM" id="SSF47807">
    <property type="entry name" value="5' to 3' exonuclease, C-terminal subdomain"/>
    <property type="match status" value="1"/>
</dbReference>
<feature type="domain" description="3'-5' exonuclease" evidence="17">
    <location>
        <begin position="334"/>
        <end position="514"/>
    </location>
</feature>
<dbReference type="GO" id="GO:0008408">
    <property type="term" value="F:3'-5' exonuclease activity"/>
    <property type="evidence" value="ECO:0007669"/>
    <property type="project" value="UniProtKB-UniRule"/>
</dbReference>
<dbReference type="GO" id="GO:0003677">
    <property type="term" value="F:DNA binding"/>
    <property type="evidence" value="ECO:0007669"/>
    <property type="project" value="UniProtKB-UniRule"/>
</dbReference>
<accession>H6L094</accession>
<dbReference type="CDD" id="cd06139">
    <property type="entry name" value="DNA_polA_I_Ecoli_like_exo"/>
    <property type="match status" value="1"/>
</dbReference>
<evidence type="ECO:0000256" key="13">
    <source>
        <dbReference type="ARBA" id="ARBA00023204"/>
    </source>
</evidence>
<dbReference type="HOGENOM" id="CLU_004675_0_0_10"/>
<protein>
    <recommendedName>
        <fullName evidence="3 15">DNA polymerase I</fullName>
        <ecNumber evidence="2 15">2.7.7.7</ecNumber>
    </recommendedName>
</protein>
<dbReference type="PANTHER" id="PTHR10133:SF27">
    <property type="entry name" value="DNA POLYMERASE NU"/>
    <property type="match status" value="1"/>
</dbReference>
<dbReference type="InterPro" id="IPR036279">
    <property type="entry name" value="5-3_exonuclease_C_sf"/>
</dbReference>
<feature type="domain" description="DNA-directed DNA polymerase family A palm" evidence="19">
    <location>
        <begin position="683"/>
        <end position="890"/>
    </location>
</feature>
<name>H6L094_SAPGL</name>
<dbReference type="InterPro" id="IPR012337">
    <property type="entry name" value="RNaseH-like_sf"/>
</dbReference>
<keyword evidence="12 16" id="KW-0238">DNA-binding</keyword>
<reference evidence="20 21" key="1">
    <citation type="journal article" date="2012" name="Stand. Genomic Sci.">
        <title>Complete genome sequencing and analysis of Saprospira grandis str. Lewin, a predatory marine bacterium.</title>
        <authorList>
            <person name="Saw J.H."/>
            <person name="Yuryev A."/>
            <person name="Kanbe M."/>
            <person name="Hou S."/>
            <person name="Young A.G."/>
            <person name="Aizawa S."/>
            <person name="Alam M."/>
        </authorList>
    </citation>
    <scope>NUCLEOTIDE SEQUENCE [LARGE SCALE GENOMIC DNA]</scope>
    <source>
        <strain evidence="20 21">Lewin</strain>
    </source>
</reference>
<dbReference type="Pfam" id="PF01612">
    <property type="entry name" value="DNA_pol_A_exo1"/>
    <property type="match status" value="1"/>
</dbReference>
<sequence>MQKKLFLLDAMALIYRAHFAFIKNPLINSKGLNVSAMNGFTSTLWELLRKEKPTHIAVAFDLPGGTFRHEMYEPYKANREEQPEDIRLAIPYVKQIIEAFNIPVVAVPNYEADDVIGTLAKQAAREGFSVYMMTPDKDYAQLVEDQIFLYKPARFGNKFSVLGKAEVLEKWKIERVEQVIDVLGLQGDAVDNIPGIPGIGPKTAQKLLAKYGSIENLLEHTHELKGKQKERVEENKKQALLSKELATIKLDVPVQFDAEKYALEEFNREALSEIFKELEFRSLSKRILGQEAAAKAPQQVDLFGQPIEEAPKKKLKAANELLVDHTHSNTQHEYILLDTAEKRAALIAEIKKAGIFCFDSETTGLELGSEIVGLSFALQAHKAYYLALPEDQAATKTLLEEFRPIFEDPEIAKVGQNLKFDLLMLRFYDIKVAGKLWDSMLMHYLLEPDKKHSLDYLSETYLNYSPIPIENLLGKGRKKKRSMRDVPLEKVIEYAAEDADISWQLYEKLRPQLSKELLALYNEMEAPLIYVLVDMEFEGVALDSDFLNNYAEELKQESDVLVKKILEKAEAPLLNLDSPKQLGELLFDKLEIPYRWRKTKTGQYSTNEEKLSELAPKYEIIAWILEYRQLAKLRSTYVEALPRLVNKFTGRLHSSFNQALTTTGRLSSNNPNLQNIPIRTPRGREIRKAFVARDENHCLLAADYSQIELRLIAEISGDEAMLAAFKAGQDIHSATAARIYEVDIEEVTKEQRYNAKTVNFSIIYGAGAFNLSQNLDIKRKEAAELIEQYFKQYPGLKKYMEQTVETAKEKGYVETLLGRRRYLRDIKSKNAVVRGHAERNAINSPIQGTAADMIKLAMIKVQNRLKAEGLQSKMILQVHDELLFDVPKSELAKLRQLVEEEMKTALPNLQVPILVGIDEGDNWLEAH</sequence>
<keyword evidence="8 16" id="KW-0227">DNA damage</keyword>
<dbReference type="Gene3D" id="3.30.420.10">
    <property type="entry name" value="Ribonuclease H-like superfamily/Ribonuclease H"/>
    <property type="match status" value="1"/>
</dbReference>
<keyword evidence="13 16" id="KW-0234">DNA repair</keyword>
<dbReference type="CDD" id="cd08637">
    <property type="entry name" value="DNA_pol_A_pol_I_C"/>
    <property type="match status" value="1"/>
</dbReference>
<dbReference type="CDD" id="cd09898">
    <property type="entry name" value="H3TH_53EXO"/>
    <property type="match status" value="1"/>
</dbReference>
<comment type="similarity">
    <text evidence="1 16">Belongs to the DNA polymerase type-A family.</text>
</comment>
<organism evidence="20 21">
    <name type="scientific">Saprospira grandis (strain Lewin)</name>
    <dbReference type="NCBI Taxonomy" id="984262"/>
    <lineage>
        <taxon>Bacteria</taxon>
        <taxon>Pseudomonadati</taxon>
        <taxon>Bacteroidota</taxon>
        <taxon>Saprospiria</taxon>
        <taxon>Saprospirales</taxon>
        <taxon>Saprospiraceae</taxon>
        <taxon>Saprospira</taxon>
    </lineage>
</organism>
<dbReference type="RefSeq" id="WP_015693849.1">
    <property type="nucleotide sequence ID" value="NC_016940.1"/>
</dbReference>
<evidence type="ECO:0000256" key="10">
    <source>
        <dbReference type="ARBA" id="ARBA00022839"/>
    </source>
</evidence>
<dbReference type="SMART" id="SM00279">
    <property type="entry name" value="HhH2"/>
    <property type="match status" value="1"/>
</dbReference>
<evidence type="ECO:0000259" key="17">
    <source>
        <dbReference type="SMART" id="SM00474"/>
    </source>
</evidence>
<gene>
    <name evidence="16 20" type="primary">polA</name>
    <name evidence="20" type="ordered locus">SGRA_3534</name>
</gene>
<proteinExistence type="inferred from homology"/>
<dbReference type="InterPro" id="IPR020045">
    <property type="entry name" value="DNA_polI_H3TH"/>
</dbReference>
<evidence type="ECO:0000256" key="12">
    <source>
        <dbReference type="ARBA" id="ARBA00023125"/>
    </source>
</evidence>
<evidence type="ECO:0000256" key="5">
    <source>
        <dbReference type="ARBA" id="ARBA00022695"/>
    </source>
</evidence>
<comment type="function">
    <text evidence="16">In addition to polymerase activity, this DNA polymerase exhibits 3'-5' and 5'-3' exonuclease activity.</text>
</comment>
<dbReference type="OrthoDB" id="9806424at2"/>
<dbReference type="GO" id="GO:0008409">
    <property type="term" value="F:5'-3' exonuclease activity"/>
    <property type="evidence" value="ECO:0007669"/>
    <property type="project" value="UniProtKB-UniRule"/>
</dbReference>
<keyword evidence="10 16" id="KW-0269">Exonuclease</keyword>
<comment type="catalytic activity">
    <reaction evidence="14 16">
        <text>DNA(n) + a 2'-deoxyribonucleoside 5'-triphosphate = DNA(n+1) + diphosphate</text>
        <dbReference type="Rhea" id="RHEA:22508"/>
        <dbReference type="Rhea" id="RHEA-COMP:17339"/>
        <dbReference type="Rhea" id="RHEA-COMP:17340"/>
        <dbReference type="ChEBI" id="CHEBI:33019"/>
        <dbReference type="ChEBI" id="CHEBI:61560"/>
        <dbReference type="ChEBI" id="CHEBI:173112"/>
        <dbReference type="EC" id="2.7.7.7"/>
    </reaction>
</comment>
<dbReference type="SMART" id="SM00475">
    <property type="entry name" value="53EXOc"/>
    <property type="match status" value="1"/>
</dbReference>
<dbReference type="FunFam" id="1.20.1060.10:FF:000001">
    <property type="entry name" value="DNA polymerase I"/>
    <property type="match status" value="1"/>
</dbReference>
<keyword evidence="6 16" id="KW-0235">DNA replication</keyword>
<keyword evidence="4 16" id="KW-0808">Transferase</keyword>
<dbReference type="InterPro" id="IPR001098">
    <property type="entry name" value="DNA-dir_DNA_pol_A_palm_dom"/>
</dbReference>
<dbReference type="Pfam" id="PF01367">
    <property type="entry name" value="5_3_exonuc"/>
    <property type="match status" value="1"/>
</dbReference>
<dbReference type="EMBL" id="CP002831">
    <property type="protein sequence ID" value="AFC26258.1"/>
    <property type="molecule type" value="Genomic_DNA"/>
</dbReference>
<evidence type="ECO:0000256" key="4">
    <source>
        <dbReference type="ARBA" id="ARBA00022679"/>
    </source>
</evidence>
<evidence type="ECO:0000256" key="2">
    <source>
        <dbReference type="ARBA" id="ARBA00012417"/>
    </source>
</evidence>
<dbReference type="EC" id="2.7.7.7" evidence="2 15"/>
<dbReference type="eggNOG" id="COG0749">
    <property type="taxonomic scope" value="Bacteria"/>
</dbReference>
<dbReference type="GO" id="GO:0006261">
    <property type="term" value="P:DNA-templated DNA replication"/>
    <property type="evidence" value="ECO:0007669"/>
    <property type="project" value="UniProtKB-UniRule"/>
</dbReference>
<dbReference type="FunFam" id="1.10.150.20:FF:000003">
    <property type="entry name" value="DNA polymerase I"/>
    <property type="match status" value="1"/>
</dbReference>
<keyword evidence="5 16" id="KW-0548">Nucleotidyltransferase</keyword>
<dbReference type="InterPro" id="IPR036397">
    <property type="entry name" value="RNaseH_sf"/>
</dbReference>
<evidence type="ECO:0000256" key="14">
    <source>
        <dbReference type="ARBA" id="ARBA00049244"/>
    </source>
</evidence>
<dbReference type="AlphaFoldDB" id="H6L094"/>
<dbReference type="SMART" id="SM00482">
    <property type="entry name" value="POLAc"/>
    <property type="match status" value="1"/>
</dbReference>
<dbReference type="Gene3D" id="1.20.1060.10">
    <property type="entry name" value="Taq DNA Polymerase, Chain T, domain 4"/>
    <property type="match status" value="1"/>
</dbReference>
<feature type="domain" description="5'-3' exonuclease" evidence="18">
    <location>
        <begin position="3"/>
        <end position="264"/>
    </location>
</feature>
<evidence type="ECO:0000313" key="21">
    <source>
        <dbReference type="Proteomes" id="UP000007519"/>
    </source>
</evidence>
<dbReference type="GO" id="GO:0003887">
    <property type="term" value="F:DNA-directed DNA polymerase activity"/>
    <property type="evidence" value="ECO:0007669"/>
    <property type="project" value="UniProtKB-UniRule"/>
</dbReference>
<evidence type="ECO:0000256" key="15">
    <source>
        <dbReference type="NCBIfam" id="TIGR00593"/>
    </source>
</evidence>
<dbReference type="FunFam" id="1.10.150.20:FF:000002">
    <property type="entry name" value="DNA polymerase I"/>
    <property type="match status" value="1"/>
</dbReference>
<evidence type="ECO:0000256" key="7">
    <source>
        <dbReference type="ARBA" id="ARBA00022722"/>
    </source>
</evidence>
<dbReference type="InterPro" id="IPR002562">
    <property type="entry name" value="3'-5'_exonuclease_dom"/>
</dbReference>
<evidence type="ECO:0000256" key="8">
    <source>
        <dbReference type="ARBA" id="ARBA00022763"/>
    </source>
</evidence>
<dbReference type="InterPro" id="IPR043502">
    <property type="entry name" value="DNA/RNA_pol_sf"/>
</dbReference>
<dbReference type="NCBIfam" id="TIGR00593">
    <property type="entry name" value="pola"/>
    <property type="match status" value="1"/>
</dbReference>
<dbReference type="Proteomes" id="UP000007519">
    <property type="component" value="Chromosome"/>
</dbReference>
<evidence type="ECO:0000256" key="9">
    <source>
        <dbReference type="ARBA" id="ARBA00022801"/>
    </source>
</evidence>
<keyword evidence="9 16" id="KW-0378">Hydrolase</keyword>
<dbReference type="Gene3D" id="1.10.150.20">
    <property type="entry name" value="5' to 3' exonuclease, C-terminal subdomain"/>
    <property type="match status" value="2"/>
</dbReference>
<dbReference type="NCBIfam" id="NF004397">
    <property type="entry name" value="PRK05755.1"/>
    <property type="match status" value="1"/>
</dbReference>
<evidence type="ECO:0000256" key="16">
    <source>
        <dbReference type="RuleBase" id="RU004460"/>
    </source>
</evidence>
<dbReference type="InterPro" id="IPR002298">
    <property type="entry name" value="DNA_polymerase_A"/>
</dbReference>
<evidence type="ECO:0000259" key="19">
    <source>
        <dbReference type="SMART" id="SM00482"/>
    </source>
</evidence>
<keyword evidence="11 16" id="KW-0239">DNA-directed DNA polymerase</keyword>
<dbReference type="SMART" id="SM00474">
    <property type="entry name" value="35EXOc"/>
    <property type="match status" value="1"/>
</dbReference>
<evidence type="ECO:0000256" key="1">
    <source>
        <dbReference type="ARBA" id="ARBA00007705"/>
    </source>
</evidence>
<dbReference type="Gene3D" id="3.30.70.370">
    <property type="match status" value="1"/>
</dbReference>
<dbReference type="CDD" id="cd09859">
    <property type="entry name" value="PIN_53EXO"/>
    <property type="match status" value="1"/>
</dbReference>
<dbReference type="InterPro" id="IPR008918">
    <property type="entry name" value="HhH2"/>
</dbReference>
<dbReference type="GO" id="GO:0006302">
    <property type="term" value="P:double-strand break repair"/>
    <property type="evidence" value="ECO:0007669"/>
    <property type="project" value="TreeGrafter"/>
</dbReference>
<dbReference type="InterPro" id="IPR002421">
    <property type="entry name" value="5-3_exonuclease"/>
</dbReference>